<evidence type="ECO:0000313" key="6">
    <source>
        <dbReference type="Proteomes" id="UP000799424"/>
    </source>
</evidence>
<dbReference type="EMBL" id="MU006219">
    <property type="protein sequence ID" value="KAF2830526.1"/>
    <property type="molecule type" value="Genomic_DNA"/>
</dbReference>
<evidence type="ECO:0000313" key="5">
    <source>
        <dbReference type="EMBL" id="KAF2830526.1"/>
    </source>
</evidence>
<keyword evidence="6" id="KW-1185">Reference proteome</keyword>
<organism evidence="5 6">
    <name type="scientific">Ophiobolus disseminans</name>
    <dbReference type="NCBI Taxonomy" id="1469910"/>
    <lineage>
        <taxon>Eukaryota</taxon>
        <taxon>Fungi</taxon>
        <taxon>Dikarya</taxon>
        <taxon>Ascomycota</taxon>
        <taxon>Pezizomycotina</taxon>
        <taxon>Dothideomycetes</taxon>
        <taxon>Pleosporomycetidae</taxon>
        <taxon>Pleosporales</taxon>
        <taxon>Pleosporineae</taxon>
        <taxon>Phaeosphaeriaceae</taxon>
        <taxon>Ophiobolus</taxon>
    </lineage>
</organism>
<feature type="compositionally biased region" description="Low complexity" evidence="3">
    <location>
        <begin position="271"/>
        <end position="280"/>
    </location>
</feature>
<dbReference type="Gene3D" id="3.30.70.330">
    <property type="match status" value="2"/>
</dbReference>
<accession>A0A6A7ABB7</accession>
<feature type="domain" description="RRM" evidence="4">
    <location>
        <begin position="165"/>
        <end position="249"/>
    </location>
</feature>
<proteinExistence type="predicted"/>
<gene>
    <name evidence="5" type="ORF">CC86DRAFT_162590</name>
</gene>
<dbReference type="SMART" id="SM00360">
    <property type="entry name" value="RRM"/>
    <property type="match status" value="2"/>
</dbReference>
<feature type="region of interest" description="Disordered" evidence="3">
    <location>
        <begin position="266"/>
        <end position="289"/>
    </location>
</feature>
<evidence type="ECO:0000256" key="1">
    <source>
        <dbReference type="ARBA" id="ARBA00022884"/>
    </source>
</evidence>
<dbReference type="OrthoDB" id="272703at2759"/>
<dbReference type="GO" id="GO:0003723">
    <property type="term" value="F:RNA binding"/>
    <property type="evidence" value="ECO:0007669"/>
    <property type="project" value="UniProtKB-UniRule"/>
</dbReference>
<dbReference type="InterPro" id="IPR012677">
    <property type="entry name" value="Nucleotide-bd_a/b_plait_sf"/>
</dbReference>
<keyword evidence="1 2" id="KW-0694">RNA-binding</keyword>
<dbReference type="InterPro" id="IPR000504">
    <property type="entry name" value="RRM_dom"/>
</dbReference>
<dbReference type="PANTHER" id="PTHR21245">
    <property type="entry name" value="HETEROGENEOUS NUCLEAR RIBONUCLEOPROTEIN"/>
    <property type="match status" value="1"/>
</dbReference>
<dbReference type="Pfam" id="PF00076">
    <property type="entry name" value="RRM_1"/>
    <property type="match status" value="2"/>
</dbReference>
<dbReference type="CDD" id="cd00590">
    <property type="entry name" value="RRM_SF"/>
    <property type="match status" value="2"/>
</dbReference>
<name>A0A6A7ABB7_9PLEO</name>
<evidence type="ECO:0000259" key="4">
    <source>
        <dbReference type="PROSITE" id="PS50102"/>
    </source>
</evidence>
<feature type="domain" description="RRM" evidence="4">
    <location>
        <begin position="36"/>
        <end position="115"/>
    </location>
</feature>
<dbReference type="Proteomes" id="UP000799424">
    <property type="component" value="Unassembled WGS sequence"/>
</dbReference>
<dbReference type="PROSITE" id="PS50102">
    <property type="entry name" value="RRM"/>
    <property type="match status" value="2"/>
</dbReference>
<reference evidence="5" key="1">
    <citation type="journal article" date="2020" name="Stud. Mycol.">
        <title>101 Dothideomycetes genomes: a test case for predicting lifestyles and emergence of pathogens.</title>
        <authorList>
            <person name="Haridas S."/>
            <person name="Albert R."/>
            <person name="Binder M."/>
            <person name="Bloem J."/>
            <person name="Labutti K."/>
            <person name="Salamov A."/>
            <person name="Andreopoulos B."/>
            <person name="Baker S."/>
            <person name="Barry K."/>
            <person name="Bills G."/>
            <person name="Bluhm B."/>
            <person name="Cannon C."/>
            <person name="Castanera R."/>
            <person name="Culley D."/>
            <person name="Daum C."/>
            <person name="Ezra D."/>
            <person name="Gonzalez J."/>
            <person name="Henrissat B."/>
            <person name="Kuo A."/>
            <person name="Liang C."/>
            <person name="Lipzen A."/>
            <person name="Lutzoni F."/>
            <person name="Magnuson J."/>
            <person name="Mondo S."/>
            <person name="Nolan M."/>
            <person name="Ohm R."/>
            <person name="Pangilinan J."/>
            <person name="Park H.-J."/>
            <person name="Ramirez L."/>
            <person name="Alfaro M."/>
            <person name="Sun H."/>
            <person name="Tritt A."/>
            <person name="Yoshinaga Y."/>
            <person name="Zwiers L.-H."/>
            <person name="Turgeon B."/>
            <person name="Goodwin S."/>
            <person name="Spatafora J."/>
            <person name="Crous P."/>
            <person name="Grigoriev I."/>
        </authorList>
    </citation>
    <scope>NUCLEOTIDE SEQUENCE</scope>
    <source>
        <strain evidence="5">CBS 113818</strain>
    </source>
</reference>
<protein>
    <recommendedName>
        <fullName evidence="4">RRM domain-containing protein</fullName>
    </recommendedName>
</protein>
<dbReference type="InterPro" id="IPR035979">
    <property type="entry name" value="RBD_domain_sf"/>
</dbReference>
<dbReference type="SUPFAM" id="SSF54928">
    <property type="entry name" value="RNA-binding domain, RBD"/>
    <property type="match status" value="2"/>
</dbReference>
<evidence type="ECO:0000256" key="3">
    <source>
        <dbReference type="SAM" id="MobiDB-lite"/>
    </source>
</evidence>
<sequence length="289" mass="33263">MLGEILATSSTRWARSRNTAQRAQDEERCEHASNTSRIYIGNMPYIAQRYNVETVLIAEGFEFANIDISIDPFTSRNPSYCFVDMLNVEDAERAMRSLQGKLLFGRSLKVKPCVQKRSVRSRPHSDQLEYTRWKDWSPGHSRQGRRQSPVTTASADLLIPVQENRRLYVGGLPKPVDNHTTDLEIRELFKDFEVEAVSKVNSRNRELLRENGWYVFVDLESAEEAERAMAQMNGIVRWDGNIKVNLANGNLTKMLETIAKEKQERQARLATTTTWRPSTSKTHDRQFPV</sequence>
<evidence type="ECO:0000256" key="2">
    <source>
        <dbReference type="PROSITE-ProRule" id="PRU00176"/>
    </source>
</evidence>
<dbReference type="AlphaFoldDB" id="A0A6A7ABB7"/>